<feature type="compositionally biased region" description="Basic and acidic residues" evidence="1">
    <location>
        <begin position="15"/>
        <end position="28"/>
    </location>
</feature>
<sequence>MSELRRLTCDTRAVTRAESDRQCKRHEVQGAQTRSGSRQASSGRDTWMNRTYTGMRGM</sequence>
<dbReference type="Proteomes" id="UP000053144">
    <property type="component" value="Chromosome 10"/>
</dbReference>
<dbReference type="EMBL" id="CM003380">
    <property type="protein sequence ID" value="KOM55456.1"/>
    <property type="molecule type" value="Genomic_DNA"/>
</dbReference>
<proteinExistence type="predicted"/>
<dbReference type="Gramene" id="KOM55456">
    <property type="protein sequence ID" value="KOM55456"/>
    <property type="gene ID" value="LR48_Vigan10g134800"/>
</dbReference>
<name>A0A0L9VK99_PHAAN</name>
<evidence type="ECO:0000313" key="2">
    <source>
        <dbReference type="EMBL" id="KOM55456.1"/>
    </source>
</evidence>
<feature type="region of interest" description="Disordered" evidence="1">
    <location>
        <begin position="15"/>
        <end position="58"/>
    </location>
</feature>
<reference evidence="3" key="1">
    <citation type="journal article" date="2015" name="Proc. Natl. Acad. Sci. U.S.A.">
        <title>Genome sequencing of adzuki bean (Vigna angularis) provides insight into high starch and low fat accumulation and domestication.</title>
        <authorList>
            <person name="Yang K."/>
            <person name="Tian Z."/>
            <person name="Chen C."/>
            <person name="Luo L."/>
            <person name="Zhao B."/>
            <person name="Wang Z."/>
            <person name="Yu L."/>
            <person name="Li Y."/>
            <person name="Sun Y."/>
            <person name="Li W."/>
            <person name="Chen Y."/>
            <person name="Li Y."/>
            <person name="Zhang Y."/>
            <person name="Ai D."/>
            <person name="Zhao J."/>
            <person name="Shang C."/>
            <person name="Ma Y."/>
            <person name="Wu B."/>
            <person name="Wang M."/>
            <person name="Gao L."/>
            <person name="Sun D."/>
            <person name="Zhang P."/>
            <person name="Guo F."/>
            <person name="Wang W."/>
            <person name="Li Y."/>
            <person name="Wang J."/>
            <person name="Varshney R.K."/>
            <person name="Wang J."/>
            <person name="Ling H.Q."/>
            <person name="Wan P."/>
        </authorList>
    </citation>
    <scope>NUCLEOTIDE SEQUENCE</scope>
    <source>
        <strain evidence="3">cv. Jingnong 6</strain>
    </source>
</reference>
<organism evidence="2 3">
    <name type="scientific">Phaseolus angularis</name>
    <name type="common">Azuki bean</name>
    <name type="synonym">Vigna angularis</name>
    <dbReference type="NCBI Taxonomy" id="3914"/>
    <lineage>
        <taxon>Eukaryota</taxon>
        <taxon>Viridiplantae</taxon>
        <taxon>Streptophyta</taxon>
        <taxon>Embryophyta</taxon>
        <taxon>Tracheophyta</taxon>
        <taxon>Spermatophyta</taxon>
        <taxon>Magnoliopsida</taxon>
        <taxon>eudicotyledons</taxon>
        <taxon>Gunneridae</taxon>
        <taxon>Pentapetalae</taxon>
        <taxon>rosids</taxon>
        <taxon>fabids</taxon>
        <taxon>Fabales</taxon>
        <taxon>Fabaceae</taxon>
        <taxon>Papilionoideae</taxon>
        <taxon>50 kb inversion clade</taxon>
        <taxon>NPAAA clade</taxon>
        <taxon>indigoferoid/millettioid clade</taxon>
        <taxon>Phaseoleae</taxon>
        <taxon>Vigna</taxon>
    </lineage>
</organism>
<gene>
    <name evidence="2" type="ORF">LR48_Vigan10g134800</name>
</gene>
<accession>A0A0L9VK99</accession>
<protein>
    <submittedName>
        <fullName evidence="2">Uncharacterized protein</fullName>
    </submittedName>
</protein>
<evidence type="ECO:0000256" key="1">
    <source>
        <dbReference type="SAM" id="MobiDB-lite"/>
    </source>
</evidence>
<dbReference type="AlphaFoldDB" id="A0A0L9VK99"/>
<feature type="compositionally biased region" description="Polar residues" evidence="1">
    <location>
        <begin position="30"/>
        <end position="52"/>
    </location>
</feature>
<evidence type="ECO:0000313" key="3">
    <source>
        <dbReference type="Proteomes" id="UP000053144"/>
    </source>
</evidence>